<organism evidence="3 4">
    <name type="scientific">Labrus bergylta</name>
    <name type="common">ballan wrasse</name>
    <dbReference type="NCBI Taxonomy" id="56723"/>
    <lineage>
        <taxon>Eukaryota</taxon>
        <taxon>Metazoa</taxon>
        <taxon>Chordata</taxon>
        <taxon>Craniata</taxon>
        <taxon>Vertebrata</taxon>
        <taxon>Euteleostomi</taxon>
        <taxon>Actinopterygii</taxon>
        <taxon>Neopterygii</taxon>
        <taxon>Teleostei</taxon>
        <taxon>Neoteleostei</taxon>
        <taxon>Acanthomorphata</taxon>
        <taxon>Eupercaria</taxon>
        <taxon>Labriformes</taxon>
        <taxon>Labridae</taxon>
        <taxon>Labrus</taxon>
    </lineage>
</organism>
<dbReference type="AlphaFoldDB" id="A0A3Q3E0E7"/>
<reference evidence="3" key="1">
    <citation type="submission" date="2025-08" db="UniProtKB">
        <authorList>
            <consortium name="Ensembl"/>
        </authorList>
    </citation>
    <scope>IDENTIFICATION</scope>
</reference>
<evidence type="ECO:0000313" key="3">
    <source>
        <dbReference type="Ensembl" id="ENSLBEP00000000298.1"/>
    </source>
</evidence>
<feature type="domain" description="FANCI solenoid 1 cap" evidence="1">
    <location>
        <begin position="5"/>
        <end position="56"/>
    </location>
</feature>
<dbReference type="PANTHER" id="PTHR21818">
    <property type="entry name" value="BC025462 PROTEIN"/>
    <property type="match status" value="1"/>
</dbReference>
<evidence type="ECO:0008006" key="5">
    <source>
        <dbReference type="Google" id="ProtNLM"/>
    </source>
</evidence>
<evidence type="ECO:0000259" key="2">
    <source>
        <dbReference type="Pfam" id="PF14675"/>
    </source>
</evidence>
<evidence type="ECO:0000313" key="4">
    <source>
        <dbReference type="Proteomes" id="UP000261660"/>
    </source>
</evidence>
<accession>A0A3Q3E0E7</accession>
<dbReference type="GO" id="GO:0070182">
    <property type="term" value="F:DNA polymerase binding"/>
    <property type="evidence" value="ECO:0007669"/>
    <property type="project" value="TreeGrafter"/>
</dbReference>
<dbReference type="GeneTree" id="ENSGT00390000005855"/>
<keyword evidence="4" id="KW-1185">Reference proteome</keyword>
<dbReference type="InterPro" id="IPR026171">
    <property type="entry name" value="FANCI"/>
</dbReference>
<dbReference type="InterPro" id="IPR029308">
    <property type="entry name" value="FANCI_S1"/>
</dbReference>
<dbReference type="Pfam" id="PF14674">
    <property type="entry name" value="FANCI_S1-cap"/>
    <property type="match status" value="1"/>
</dbReference>
<sequence length="331" mass="36785">MKAEIDKIVTLSDGDSTAELQKYLSSLSNDELITVITNGALKGKKVGSMIKGIFKGSPSNSPEGSNRRLLVYQHCIPLCESGDLQTEVAADIIGLLMLETHTLTGSCLAQLASLFVDAIKVGKMGSGKSLELFPTVLTALSACDSLAFEYKKQLINSLCSSRSGLIRYTILHAWAISLYKEVLPVFLIKVLRMFTKLDLQEIPPLVYQLLLLSAKGCKKQVLEGIIGYFKEQDIRQEEESLDLEVQSIPQDQLRHVEGTAILHIVFAVRLDHDLGREFLKSIKVICFYTWGKISVQVSAIFNTITVCLNRSKWMFILVTTLLPMKPSVWKS</sequence>
<reference evidence="3" key="2">
    <citation type="submission" date="2025-09" db="UniProtKB">
        <authorList>
            <consortium name="Ensembl"/>
        </authorList>
    </citation>
    <scope>IDENTIFICATION</scope>
</reference>
<dbReference type="InParanoid" id="A0A3Q3E0E7"/>
<proteinExistence type="predicted"/>
<dbReference type="PANTHER" id="PTHR21818:SF0">
    <property type="entry name" value="FANCONI ANEMIA GROUP I PROTEIN"/>
    <property type="match status" value="1"/>
</dbReference>
<feature type="domain" description="FANCI solenoid 1" evidence="2">
    <location>
        <begin position="66"/>
        <end position="268"/>
    </location>
</feature>
<dbReference type="GO" id="GO:0006281">
    <property type="term" value="P:DNA repair"/>
    <property type="evidence" value="ECO:0007669"/>
    <property type="project" value="InterPro"/>
</dbReference>
<evidence type="ECO:0000259" key="1">
    <source>
        <dbReference type="Pfam" id="PF14674"/>
    </source>
</evidence>
<dbReference type="Pfam" id="PF14675">
    <property type="entry name" value="FANCI_S1"/>
    <property type="match status" value="1"/>
</dbReference>
<dbReference type="Proteomes" id="UP000261660">
    <property type="component" value="Unplaced"/>
</dbReference>
<name>A0A3Q3E0E7_9LABR</name>
<dbReference type="STRING" id="56723.ENSLBEP00000000298"/>
<dbReference type="InterPro" id="IPR029305">
    <property type="entry name" value="FANCI_S1-cap"/>
</dbReference>
<protein>
    <recommendedName>
        <fullName evidence="5">FA complementation group I</fullName>
    </recommendedName>
</protein>
<dbReference type="Ensembl" id="ENSLBET00000000312.1">
    <property type="protein sequence ID" value="ENSLBEP00000000298.1"/>
    <property type="gene ID" value="ENSLBEG00000000198.1"/>
</dbReference>